<dbReference type="SUPFAM" id="SSF56300">
    <property type="entry name" value="Metallo-dependent phosphatases"/>
    <property type="match status" value="1"/>
</dbReference>
<dbReference type="AlphaFoldDB" id="V5WFK2"/>
<evidence type="ECO:0000313" key="3">
    <source>
        <dbReference type="EMBL" id="AHC14420.1"/>
    </source>
</evidence>
<name>V5WFK2_9SPIO</name>
<organism evidence="3 4">
    <name type="scientific">Salinispira pacifica</name>
    <dbReference type="NCBI Taxonomy" id="1307761"/>
    <lineage>
        <taxon>Bacteria</taxon>
        <taxon>Pseudomonadati</taxon>
        <taxon>Spirochaetota</taxon>
        <taxon>Spirochaetia</taxon>
        <taxon>Spirochaetales</taxon>
        <taxon>Spirochaetaceae</taxon>
        <taxon>Salinispira</taxon>
    </lineage>
</organism>
<reference evidence="3 4" key="1">
    <citation type="journal article" date="2015" name="Stand. Genomic Sci.">
        <title>Complete genome sequence and description of Salinispira pacifica gen. nov., sp. nov., a novel spirochaete isolated form a hypersaline microbial mat.</title>
        <authorList>
            <person name="Ben Hania W."/>
            <person name="Joseph M."/>
            <person name="Schumann P."/>
            <person name="Bunk B."/>
            <person name="Fiebig A."/>
            <person name="Sproer C."/>
            <person name="Klenk H.P."/>
            <person name="Fardeau M.L."/>
            <person name="Spring S."/>
        </authorList>
    </citation>
    <scope>NUCLEOTIDE SEQUENCE [LARGE SCALE GENOMIC DNA]</scope>
    <source>
        <strain evidence="3 4">L21-RPul-D2</strain>
    </source>
</reference>
<feature type="domain" description="Calcineurin-like phosphoesterase" evidence="2">
    <location>
        <begin position="2"/>
        <end position="202"/>
    </location>
</feature>
<comment type="similarity">
    <text evidence="1">Belongs to the metallophosphoesterase superfamily. YfcE family.</text>
</comment>
<dbReference type="InterPro" id="IPR029052">
    <property type="entry name" value="Metallo-depent_PP-like"/>
</dbReference>
<accession>V5WFK2</accession>
<dbReference type="OrthoDB" id="9800565at2"/>
<evidence type="ECO:0000256" key="1">
    <source>
        <dbReference type="ARBA" id="ARBA00008950"/>
    </source>
</evidence>
<evidence type="ECO:0000313" key="4">
    <source>
        <dbReference type="Proteomes" id="UP000018680"/>
    </source>
</evidence>
<dbReference type="Proteomes" id="UP000018680">
    <property type="component" value="Chromosome"/>
</dbReference>
<dbReference type="InterPro" id="IPR024654">
    <property type="entry name" value="Calcineurin-like_PHP_lpxH"/>
</dbReference>
<gene>
    <name evidence="3" type="ORF">L21SP2_1002</name>
</gene>
<dbReference type="EMBL" id="CP006939">
    <property type="protein sequence ID" value="AHC14420.1"/>
    <property type="molecule type" value="Genomic_DNA"/>
</dbReference>
<dbReference type="InterPro" id="IPR011152">
    <property type="entry name" value="Pesterase_MJ0912"/>
</dbReference>
<dbReference type="Pfam" id="PF12850">
    <property type="entry name" value="Metallophos_2"/>
    <property type="match status" value="1"/>
</dbReference>
<dbReference type="PANTHER" id="PTHR42850">
    <property type="entry name" value="METALLOPHOSPHOESTERASE"/>
    <property type="match status" value="1"/>
</dbReference>
<proteinExistence type="inferred from homology"/>
<protein>
    <submittedName>
        <fullName evidence="3">Diadenosine tetraphosphatase</fullName>
    </submittedName>
</protein>
<dbReference type="Gene3D" id="3.60.21.10">
    <property type="match status" value="1"/>
</dbReference>
<dbReference type="PIRSF" id="PIRSF000883">
    <property type="entry name" value="Pesterase_MJ0912"/>
    <property type="match status" value="1"/>
</dbReference>
<keyword evidence="4" id="KW-1185">Reference proteome</keyword>
<dbReference type="HOGENOM" id="CLU_074761_1_1_12"/>
<dbReference type="RefSeq" id="WP_024267350.1">
    <property type="nucleotide sequence ID" value="NC_023035.1"/>
</dbReference>
<evidence type="ECO:0000259" key="2">
    <source>
        <dbReference type="Pfam" id="PF12850"/>
    </source>
</evidence>
<dbReference type="PANTHER" id="PTHR42850:SF2">
    <property type="entry name" value="BLL5683 PROTEIN"/>
    <property type="match status" value="1"/>
</dbReference>
<dbReference type="GO" id="GO:0016791">
    <property type="term" value="F:phosphatase activity"/>
    <property type="evidence" value="ECO:0007669"/>
    <property type="project" value="TreeGrafter"/>
</dbReference>
<dbReference type="eggNOG" id="COG0639">
    <property type="taxonomic scope" value="Bacteria"/>
</dbReference>
<sequence length="238" mass="26614">MIQIISDVHGNLQALKAVLKKERLTADELWCLGDTGGYGADSRACINLLHTRSSIMLRGNHDAGLCGLEPPEHFSVHARRALETIRIPAHTREYLLSLTESHISRSITLTHASISDPRWGYILSPAAAAAELAQMKTSLGFFAHTHLPRLFLDDGGGVREIIPEENSWIDLRGMRALINPGSTGQPRDGDPRASYAMFDPENRRIQFRRCSYNIARAQKRIRRAGLPDFLARRLDEGR</sequence>
<dbReference type="InterPro" id="IPR050126">
    <property type="entry name" value="Ap4A_hydrolase"/>
</dbReference>
<dbReference type="GO" id="GO:0005737">
    <property type="term" value="C:cytoplasm"/>
    <property type="evidence" value="ECO:0007669"/>
    <property type="project" value="TreeGrafter"/>
</dbReference>
<dbReference type="STRING" id="1307761.L21SP2_1002"/>
<dbReference type="KEGG" id="slr:L21SP2_1002"/>